<feature type="domain" description="PAC" evidence="21">
    <location>
        <begin position="330"/>
        <end position="382"/>
    </location>
</feature>
<dbReference type="InterPro" id="IPR036890">
    <property type="entry name" value="HATPase_C_sf"/>
</dbReference>
<evidence type="ECO:0000256" key="9">
    <source>
        <dbReference type="ARBA" id="ARBA00022777"/>
    </source>
</evidence>
<evidence type="ECO:0000256" key="14">
    <source>
        <dbReference type="PROSITE-ProRule" id="PRU00110"/>
    </source>
</evidence>
<dbReference type="SMART" id="SM00388">
    <property type="entry name" value="HisKA"/>
    <property type="match status" value="1"/>
</dbReference>
<dbReference type="CDD" id="cd16922">
    <property type="entry name" value="HATPase_EvgS-ArcB-TorS-like"/>
    <property type="match status" value="1"/>
</dbReference>
<dbReference type="InterPro" id="IPR035965">
    <property type="entry name" value="PAS-like_dom_sf"/>
</dbReference>
<dbReference type="SMART" id="SM00086">
    <property type="entry name" value="PAC"/>
    <property type="match status" value="2"/>
</dbReference>
<dbReference type="SUPFAM" id="SSF47226">
    <property type="entry name" value="Histidine-containing phosphotransfer domain, HPT domain"/>
    <property type="match status" value="1"/>
</dbReference>
<feature type="transmembrane region" description="Helical" evidence="17">
    <location>
        <begin position="7"/>
        <end position="25"/>
    </location>
</feature>
<evidence type="ECO:0000313" key="24">
    <source>
        <dbReference type="EMBL" id="ABK45853.1"/>
    </source>
</evidence>
<dbReference type="EC" id="2.7.13.3" evidence="3"/>
<evidence type="ECO:0000256" key="2">
    <source>
        <dbReference type="ARBA" id="ARBA00004651"/>
    </source>
</evidence>
<gene>
    <name evidence="24" type="ordered locus">Mmc1_3367</name>
</gene>
<dbReference type="PRINTS" id="PR00344">
    <property type="entry name" value="BCTRLSENSOR"/>
</dbReference>
<dbReference type="InterPro" id="IPR036097">
    <property type="entry name" value="HisK_dim/P_sf"/>
</dbReference>
<dbReference type="Pfam" id="PF08448">
    <property type="entry name" value="PAS_4"/>
    <property type="match status" value="1"/>
</dbReference>
<dbReference type="eggNOG" id="COG2202">
    <property type="taxonomic scope" value="Bacteria"/>
</dbReference>
<protein>
    <recommendedName>
        <fullName evidence="3">histidine kinase</fullName>
        <ecNumber evidence="3">2.7.13.3</ecNumber>
    </recommendedName>
</protein>
<evidence type="ECO:0000259" key="23">
    <source>
        <dbReference type="PROSITE" id="PS50894"/>
    </source>
</evidence>
<dbReference type="STRING" id="156889.Mmc1_3367"/>
<dbReference type="Gene3D" id="6.10.340.10">
    <property type="match status" value="1"/>
</dbReference>
<dbReference type="OrthoDB" id="9813151at2"/>
<dbReference type="PANTHER" id="PTHR45339">
    <property type="entry name" value="HYBRID SIGNAL TRANSDUCTION HISTIDINE KINASE J"/>
    <property type="match status" value="1"/>
</dbReference>
<dbReference type="InterPro" id="IPR003594">
    <property type="entry name" value="HATPase_dom"/>
</dbReference>
<dbReference type="HOGENOM" id="CLU_289473_0_0_5"/>
<dbReference type="InterPro" id="IPR001789">
    <property type="entry name" value="Sig_transdc_resp-reg_receiver"/>
</dbReference>
<evidence type="ECO:0000313" key="25">
    <source>
        <dbReference type="Proteomes" id="UP000002586"/>
    </source>
</evidence>
<reference evidence="25" key="1">
    <citation type="journal article" date="2009" name="Appl. Environ. Microbiol.">
        <title>Complete genome sequence of the chemolithoautotrophic marine magnetotactic coccus strain MC-1.</title>
        <authorList>
            <person name="Schubbe S."/>
            <person name="Williams T.J."/>
            <person name="Xie G."/>
            <person name="Kiss H.E."/>
            <person name="Brettin T.S."/>
            <person name="Martinez D."/>
            <person name="Ross C.A."/>
            <person name="Schuler D."/>
            <person name="Cox B.L."/>
            <person name="Nealson K.H."/>
            <person name="Bazylinski D.A."/>
        </authorList>
    </citation>
    <scope>NUCLEOTIDE SEQUENCE [LARGE SCALE GENOMIC DNA]</scope>
    <source>
        <strain evidence="25">ATCC BAA-1437 / JCM 17883 / MC-1</strain>
    </source>
</reference>
<evidence type="ECO:0000259" key="19">
    <source>
        <dbReference type="PROSITE" id="PS50110"/>
    </source>
</evidence>
<dbReference type="InterPro" id="IPR004358">
    <property type="entry name" value="Sig_transdc_His_kin-like_C"/>
</dbReference>
<name>A0LD10_MAGMM</name>
<dbReference type="PROSITE" id="PS50885">
    <property type="entry name" value="HAMP"/>
    <property type="match status" value="1"/>
</dbReference>
<evidence type="ECO:0000256" key="17">
    <source>
        <dbReference type="SAM" id="Phobius"/>
    </source>
</evidence>
<accession>A0LD10</accession>
<dbReference type="Pfam" id="PF01627">
    <property type="entry name" value="Hpt"/>
    <property type="match status" value="1"/>
</dbReference>
<keyword evidence="5 15" id="KW-0597">Phosphoprotein</keyword>
<feature type="domain" description="PAS" evidence="20">
    <location>
        <begin position="401"/>
        <end position="467"/>
    </location>
</feature>
<evidence type="ECO:0000256" key="13">
    <source>
        <dbReference type="ARBA" id="ARBA00023136"/>
    </source>
</evidence>
<comment type="catalytic activity">
    <reaction evidence="1">
        <text>ATP + protein L-histidine = ADP + protein N-phospho-L-histidine.</text>
        <dbReference type="EC" id="2.7.13.3"/>
    </reaction>
</comment>
<reference evidence="24 25" key="2">
    <citation type="journal article" date="2012" name="Int. J. Syst. Evol. Microbiol.">
        <title>Magnetococcus marinus gen. nov., sp. nov., a marine, magnetotactic bacterium that represents a novel lineage (Magnetococcaceae fam. nov.; Magnetococcales ord. nov.) at the base of the Alphaproteobacteria.</title>
        <authorList>
            <person name="Bazylinski D.A."/>
            <person name="Williams T.J."/>
            <person name="Lefevre C.T."/>
            <person name="Berg R.J."/>
            <person name="Zhang C.L."/>
            <person name="Bowser S.S."/>
            <person name="Dean A.J."/>
            <person name="Beveridge T.J."/>
        </authorList>
    </citation>
    <scope>NUCLEOTIDE SEQUENCE [LARGE SCALE GENOMIC DNA]</scope>
    <source>
        <strain evidence="25">ATCC BAA-1437 / JCM 17883 / MC-1</strain>
    </source>
</reference>
<evidence type="ECO:0000256" key="8">
    <source>
        <dbReference type="ARBA" id="ARBA00022741"/>
    </source>
</evidence>
<evidence type="ECO:0000259" key="22">
    <source>
        <dbReference type="PROSITE" id="PS50885"/>
    </source>
</evidence>
<dbReference type="PROSITE" id="PS50112">
    <property type="entry name" value="PAS"/>
    <property type="match status" value="2"/>
</dbReference>
<dbReference type="InterPro" id="IPR008207">
    <property type="entry name" value="Sig_transdc_His_kin_Hpt_dom"/>
</dbReference>
<evidence type="ECO:0000256" key="11">
    <source>
        <dbReference type="ARBA" id="ARBA00022989"/>
    </source>
</evidence>
<evidence type="ECO:0000256" key="6">
    <source>
        <dbReference type="ARBA" id="ARBA00022679"/>
    </source>
</evidence>
<feature type="domain" description="HAMP" evidence="22">
    <location>
        <begin position="200"/>
        <end position="252"/>
    </location>
</feature>
<dbReference type="KEGG" id="mgm:Mmc1_3367"/>
<evidence type="ECO:0000259" key="18">
    <source>
        <dbReference type="PROSITE" id="PS50109"/>
    </source>
</evidence>
<feature type="modified residue" description="4-aspartylphosphate" evidence="15">
    <location>
        <position position="837"/>
    </location>
</feature>
<keyword evidence="12" id="KW-0902">Two-component regulatory system</keyword>
<feature type="region of interest" description="Disordered" evidence="16">
    <location>
        <begin position="910"/>
        <end position="935"/>
    </location>
</feature>
<dbReference type="SMART" id="SM00387">
    <property type="entry name" value="HATPase_c"/>
    <property type="match status" value="1"/>
</dbReference>
<dbReference type="InterPro" id="IPR003661">
    <property type="entry name" value="HisK_dim/P_dom"/>
</dbReference>
<dbReference type="InterPro" id="IPR003660">
    <property type="entry name" value="HAMP_dom"/>
</dbReference>
<dbReference type="Gene3D" id="3.30.565.10">
    <property type="entry name" value="Histidine kinase-like ATPase, C-terminal domain"/>
    <property type="match status" value="1"/>
</dbReference>
<dbReference type="PROSITE" id="PS50110">
    <property type="entry name" value="RESPONSE_REGULATORY"/>
    <property type="match status" value="1"/>
</dbReference>
<evidence type="ECO:0000256" key="12">
    <source>
        <dbReference type="ARBA" id="ARBA00023012"/>
    </source>
</evidence>
<sequence length="1059" mass="117970" precursor="true">MKLSHKFILTLLPPILLALFGLGWWHHHTTMAEVTKANERYLQTLLDGFMENALQRRFVILQENNLNDIASFVQTYRREIYADAERIAQKHEVQLIIYDTRGNVQYATSKPITKQPPIELKQLLLPDSTGRLTALPPSGDEATGALYLQQGFSPWRWQILLLASDAQLTAAVRNIRHTTLLVAALLTAAFILLVYGLLRHLVLQPVALLRQASKCIAHHEPLPKLPLTEGDEISHLAIAIAAMSRSIGEYHRHLQTQRNRFETLLAANPDLISLKNRVGIYQVVNPAFCHFLGLPKEAILGQDDARLFTPHQAARIRQADQWVLSSGAPSAQEEEAVGPDNLPLWLHVIRTPITQATGEVSGILTTVRNISARRMAEEALRTAHEGLEQEVAQRTQALRESETRLRIVTENLPAVVWMSDPLLTSMHFVSPAYEQIWGKSRESLLQDPQSLWTSIHPSDRSFVLKRILNSNGQPWEAEYRILHPDGTTRWIREQGAAFRDTHKQILFLIGCAFDVTPLKETERALSTAKQEAESANHAKSAFLATMSHEIRTPLNGITGMIELLQRSALSVEQRQQVETISKCSVVLMDILNDILDLSKIEAGQLVLERAPFSPTQLLLNLLEVMQPQARNKELDLQLNMDEKLPSTMLGDATRLRQVALNLIGNAIKFTPRGWVKISLLVHERIDDIVWVELAVQDQGIGIADEKLVHLFNPFTQADSSITRNYGGTGLGLAISKRLVEAMAGAISVTSIEGKGTHFRVTLPMQVAHTPLPADAFAPQETLALRPLQMLLVEDETVNQQVVCALLEDEGHHVDVANHGEEAVLMCQQRAYQVILMDLRMPKMDGLSATEQIRQQGMNQQTPIIALTADVLKSTLDRCLEVGMQQVLTKPIRLVQLNHALAHIGLPMAPPRPPAQALSEPAPEATESALPTESEEDTCLNLTRLRYLVSNMDQDHLLNIIQAFKTTSENCLSGMQQALENGDEGALRHTAHKLAGSAATLGLQRVMEMAKIMEEHSSQPSVQHNQLSLLRYQVELGFSAIAKETGLSLQMQETEHVASL</sequence>
<keyword evidence="25" id="KW-1185">Reference proteome</keyword>
<dbReference type="CDD" id="cd00088">
    <property type="entry name" value="HPT"/>
    <property type="match status" value="1"/>
</dbReference>
<proteinExistence type="predicted"/>
<dbReference type="InterPro" id="IPR013656">
    <property type="entry name" value="PAS_4"/>
</dbReference>
<keyword evidence="13 17" id="KW-0472">Membrane</keyword>
<evidence type="ECO:0000256" key="16">
    <source>
        <dbReference type="SAM" id="MobiDB-lite"/>
    </source>
</evidence>
<keyword evidence="10" id="KW-0067">ATP-binding</keyword>
<dbReference type="Pfam" id="PF00512">
    <property type="entry name" value="HisKA"/>
    <property type="match status" value="1"/>
</dbReference>
<dbReference type="eggNOG" id="COG2205">
    <property type="taxonomic scope" value="Bacteria"/>
</dbReference>
<dbReference type="FunFam" id="3.30.565.10:FF:000010">
    <property type="entry name" value="Sensor histidine kinase RcsC"/>
    <property type="match status" value="1"/>
</dbReference>
<feature type="modified residue" description="Phosphohistidine" evidence="14">
    <location>
        <position position="991"/>
    </location>
</feature>
<dbReference type="PROSITE" id="PS50894">
    <property type="entry name" value="HPT"/>
    <property type="match status" value="1"/>
</dbReference>
<evidence type="ECO:0000259" key="20">
    <source>
        <dbReference type="PROSITE" id="PS50112"/>
    </source>
</evidence>
<dbReference type="SUPFAM" id="SSF52172">
    <property type="entry name" value="CheY-like"/>
    <property type="match status" value="1"/>
</dbReference>
<dbReference type="Gene3D" id="1.10.287.130">
    <property type="match status" value="1"/>
</dbReference>
<evidence type="ECO:0000256" key="15">
    <source>
        <dbReference type="PROSITE-ProRule" id="PRU00169"/>
    </source>
</evidence>
<dbReference type="eggNOG" id="COG5002">
    <property type="taxonomic scope" value="Bacteria"/>
</dbReference>
<dbReference type="Gene3D" id="1.20.120.160">
    <property type="entry name" value="HPT domain"/>
    <property type="match status" value="1"/>
</dbReference>
<dbReference type="RefSeq" id="WP_011714912.1">
    <property type="nucleotide sequence ID" value="NC_008576.1"/>
</dbReference>
<evidence type="ECO:0000256" key="7">
    <source>
        <dbReference type="ARBA" id="ARBA00022692"/>
    </source>
</evidence>
<feature type="domain" description="PAC" evidence="21">
    <location>
        <begin position="475"/>
        <end position="527"/>
    </location>
</feature>
<dbReference type="InterPro" id="IPR013655">
    <property type="entry name" value="PAS_fold_3"/>
</dbReference>
<evidence type="ECO:0000256" key="3">
    <source>
        <dbReference type="ARBA" id="ARBA00012438"/>
    </source>
</evidence>
<feature type="domain" description="HPt" evidence="23">
    <location>
        <begin position="952"/>
        <end position="1059"/>
    </location>
</feature>
<dbReference type="CDD" id="cd17546">
    <property type="entry name" value="REC_hyHK_CKI1_RcsC-like"/>
    <property type="match status" value="1"/>
</dbReference>
<dbReference type="SMART" id="SM00091">
    <property type="entry name" value="PAS"/>
    <property type="match status" value="2"/>
</dbReference>
<dbReference type="FunFam" id="1.10.287.130:FF:000004">
    <property type="entry name" value="Ethylene receptor 1"/>
    <property type="match status" value="1"/>
</dbReference>
<dbReference type="PROSITE" id="PS50113">
    <property type="entry name" value="PAC"/>
    <property type="match status" value="2"/>
</dbReference>
<evidence type="ECO:0000259" key="21">
    <source>
        <dbReference type="PROSITE" id="PS50113"/>
    </source>
</evidence>
<dbReference type="GO" id="GO:0005524">
    <property type="term" value="F:ATP binding"/>
    <property type="evidence" value="ECO:0007669"/>
    <property type="project" value="UniProtKB-KW"/>
</dbReference>
<dbReference type="AlphaFoldDB" id="A0LD10"/>
<dbReference type="InterPro" id="IPR001610">
    <property type="entry name" value="PAC"/>
</dbReference>
<keyword evidence="9 24" id="KW-0418">Kinase</keyword>
<dbReference type="InterPro" id="IPR036641">
    <property type="entry name" value="HPT_dom_sf"/>
</dbReference>
<dbReference type="EMBL" id="CP000471">
    <property type="protein sequence ID" value="ABK45853.1"/>
    <property type="molecule type" value="Genomic_DNA"/>
</dbReference>
<comment type="subcellular location">
    <subcellularLocation>
        <location evidence="2">Cell membrane</location>
        <topology evidence="2">Multi-pass membrane protein</topology>
    </subcellularLocation>
</comment>
<dbReference type="GO" id="GO:0005886">
    <property type="term" value="C:plasma membrane"/>
    <property type="evidence" value="ECO:0007669"/>
    <property type="project" value="UniProtKB-SubCell"/>
</dbReference>
<dbReference type="CDD" id="cd00130">
    <property type="entry name" value="PAS"/>
    <property type="match status" value="2"/>
</dbReference>
<keyword evidence="6" id="KW-0808">Transferase</keyword>
<organism evidence="24 25">
    <name type="scientific">Magnetococcus marinus (strain ATCC BAA-1437 / JCM 17883 / MC-1)</name>
    <dbReference type="NCBI Taxonomy" id="156889"/>
    <lineage>
        <taxon>Bacteria</taxon>
        <taxon>Pseudomonadati</taxon>
        <taxon>Pseudomonadota</taxon>
        <taxon>Magnetococcia</taxon>
        <taxon>Magnetococcales</taxon>
        <taxon>Magnetococcaceae</taxon>
        <taxon>Magnetococcus</taxon>
    </lineage>
</organism>
<evidence type="ECO:0000256" key="5">
    <source>
        <dbReference type="ARBA" id="ARBA00022553"/>
    </source>
</evidence>
<feature type="domain" description="Response regulatory" evidence="19">
    <location>
        <begin position="788"/>
        <end position="904"/>
    </location>
</feature>
<dbReference type="PROSITE" id="PS50109">
    <property type="entry name" value="HIS_KIN"/>
    <property type="match status" value="1"/>
</dbReference>
<feature type="domain" description="PAS" evidence="20">
    <location>
        <begin position="257"/>
        <end position="327"/>
    </location>
</feature>
<dbReference type="eggNOG" id="COG2198">
    <property type="taxonomic scope" value="Bacteria"/>
</dbReference>
<dbReference type="Pfam" id="PF02518">
    <property type="entry name" value="HATPase_c"/>
    <property type="match status" value="1"/>
</dbReference>
<feature type="domain" description="Histidine kinase" evidence="18">
    <location>
        <begin position="545"/>
        <end position="766"/>
    </location>
</feature>
<dbReference type="InterPro" id="IPR000700">
    <property type="entry name" value="PAS-assoc_C"/>
</dbReference>
<dbReference type="SUPFAM" id="SSF55785">
    <property type="entry name" value="PYP-like sensor domain (PAS domain)"/>
    <property type="match status" value="2"/>
</dbReference>
<evidence type="ECO:0000256" key="4">
    <source>
        <dbReference type="ARBA" id="ARBA00022475"/>
    </source>
</evidence>
<dbReference type="SUPFAM" id="SSF55874">
    <property type="entry name" value="ATPase domain of HSP90 chaperone/DNA topoisomerase II/histidine kinase"/>
    <property type="match status" value="1"/>
</dbReference>
<dbReference type="eggNOG" id="COG0784">
    <property type="taxonomic scope" value="Bacteria"/>
</dbReference>
<dbReference type="PANTHER" id="PTHR45339:SF1">
    <property type="entry name" value="HYBRID SIGNAL TRANSDUCTION HISTIDINE KINASE J"/>
    <property type="match status" value="1"/>
</dbReference>
<dbReference type="GO" id="GO:0000155">
    <property type="term" value="F:phosphorelay sensor kinase activity"/>
    <property type="evidence" value="ECO:0007669"/>
    <property type="project" value="InterPro"/>
</dbReference>
<dbReference type="Proteomes" id="UP000002586">
    <property type="component" value="Chromosome"/>
</dbReference>
<dbReference type="Gene3D" id="3.30.450.20">
    <property type="entry name" value="PAS domain"/>
    <property type="match status" value="2"/>
</dbReference>
<dbReference type="Pfam" id="PF08447">
    <property type="entry name" value="PAS_3"/>
    <property type="match status" value="1"/>
</dbReference>
<dbReference type="Gene3D" id="3.40.50.2300">
    <property type="match status" value="1"/>
</dbReference>
<dbReference type="CDD" id="cd00082">
    <property type="entry name" value="HisKA"/>
    <property type="match status" value="1"/>
</dbReference>
<evidence type="ECO:0000256" key="10">
    <source>
        <dbReference type="ARBA" id="ARBA00022840"/>
    </source>
</evidence>
<dbReference type="InterPro" id="IPR000014">
    <property type="entry name" value="PAS"/>
</dbReference>
<keyword evidence="11 17" id="KW-1133">Transmembrane helix</keyword>
<dbReference type="InterPro" id="IPR011006">
    <property type="entry name" value="CheY-like_superfamily"/>
</dbReference>
<dbReference type="Pfam" id="PF00072">
    <property type="entry name" value="Response_reg"/>
    <property type="match status" value="1"/>
</dbReference>
<keyword evidence="8" id="KW-0547">Nucleotide-binding</keyword>
<evidence type="ECO:0000256" key="1">
    <source>
        <dbReference type="ARBA" id="ARBA00000085"/>
    </source>
</evidence>
<keyword evidence="4" id="KW-1003">Cell membrane</keyword>
<dbReference type="SUPFAM" id="SSF47384">
    <property type="entry name" value="Homodimeric domain of signal transducing histidine kinase"/>
    <property type="match status" value="1"/>
</dbReference>
<feature type="transmembrane region" description="Helical" evidence="17">
    <location>
        <begin position="179"/>
        <end position="198"/>
    </location>
</feature>
<keyword evidence="7 17" id="KW-0812">Transmembrane</keyword>
<dbReference type="SMART" id="SM00448">
    <property type="entry name" value="REC"/>
    <property type="match status" value="1"/>
</dbReference>
<dbReference type="InterPro" id="IPR005467">
    <property type="entry name" value="His_kinase_dom"/>
</dbReference>
<dbReference type="NCBIfam" id="TIGR00229">
    <property type="entry name" value="sensory_box"/>
    <property type="match status" value="2"/>
</dbReference>